<evidence type="ECO:0000313" key="2">
    <source>
        <dbReference type="Proteomes" id="UP001162060"/>
    </source>
</evidence>
<reference evidence="1" key="1">
    <citation type="submission" date="2024-01" db="EMBL/GenBank/DDBJ databases">
        <authorList>
            <person name="Webb A."/>
        </authorList>
    </citation>
    <scope>NUCLEOTIDE SEQUENCE</scope>
    <source>
        <strain evidence="1">Pm1</strain>
    </source>
</reference>
<comment type="caution">
    <text evidence="1">The sequence shown here is derived from an EMBL/GenBank/DDBJ whole genome shotgun (WGS) entry which is preliminary data.</text>
</comment>
<dbReference type="EMBL" id="CAKLBY020000338">
    <property type="protein sequence ID" value="CAK7945850.1"/>
    <property type="molecule type" value="Genomic_DNA"/>
</dbReference>
<sequence>MDGYRQTLLGRALADALQELEGEQREGDSTVAALNVDGDRLFVLFDDAMRAELCDASNSGHETQGRRYTHETLELTGHVVAFNRYMNDWSLQACVKAYNIKLNQRVADLYLPQQRQKERHEQEVAVRLKLRQRI</sequence>
<name>A0AAV1VGD7_9STRA</name>
<dbReference type="AlphaFoldDB" id="A0AAV1VGD7"/>
<organism evidence="1 2">
    <name type="scientific">Peronospora matthiolae</name>
    <dbReference type="NCBI Taxonomy" id="2874970"/>
    <lineage>
        <taxon>Eukaryota</taxon>
        <taxon>Sar</taxon>
        <taxon>Stramenopiles</taxon>
        <taxon>Oomycota</taxon>
        <taxon>Peronosporomycetes</taxon>
        <taxon>Peronosporales</taxon>
        <taxon>Peronosporaceae</taxon>
        <taxon>Peronospora</taxon>
    </lineage>
</organism>
<evidence type="ECO:0000313" key="1">
    <source>
        <dbReference type="EMBL" id="CAK7945850.1"/>
    </source>
</evidence>
<dbReference type="Proteomes" id="UP001162060">
    <property type="component" value="Unassembled WGS sequence"/>
</dbReference>
<protein>
    <submittedName>
        <fullName evidence="1">Uncharacterized protein</fullName>
    </submittedName>
</protein>
<gene>
    <name evidence="1" type="ORF">PM001_LOCUS31000</name>
</gene>
<proteinExistence type="predicted"/>
<accession>A0AAV1VGD7</accession>